<keyword evidence="4 7" id="KW-0067">ATP-binding</keyword>
<evidence type="ECO:0000256" key="1">
    <source>
        <dbReference type="ARBA" id="ARBA00005417"/>
    </source>
</evidence>
<dbReference type="CDD" id="cd10147">
    <property type="entry name" value="Wzt_C-like"/>
    <property type="match status" value="1"/>
</dbReference>
<evidence type="ECO:0000313" key="8">
    <source>
        <dbReference type="Proteomes" id="UP001056708"/>
    </source>
</evidence>
<dbReference type="Pfam" id="PF14524">
    <property type="entry name" value="Wzt_C"/>
    <property type="match status" value="1"/>
</dbReference>
<dbReference type="SUPFAM" id="SSF52540">
    <property type="entry name" value="P-loop containing nucleoside triphosphate hydrolases"/>
    <property type="match status" value="1"/>
</dbReference>
<name>A0ABY5AWE8_9CYAN</name>
<dbReference type="PROSITE" id="PS00211">
    <property type="entry name" value="ABC_TRANSPORTER_1"/>
    <property type="match status" value="1"/>
</dbReference>
<evidence type="ECO:0000256" key="5">
    <source>
        <dbReference type="SAM" id="MobiDB-lite"/>
    </source>
</evidence>
<evidence type="ECO:0000256" key="2">
    <source>
        <dbReference type="ARBA" id="ARBA00022448"/>
    </source>
</evidence>
<dbReference type="InterPro" id="IPR017871">
    <property type="entry name" value="ABC_transporter-like_CS"/>
</dbReference>
<dbReference type="InterPro" id="IPR015860">
    <property type="entry name" value="ABC_transpr_TagH-like"/>
</dbReference>
<keyword evidence="8" id="KW-1185">Reference proteome</keyword>
<dbReference type="InterPro" id="IPR003593">
    <property type="entry name" value="AAA+_ATPase"/>
</dbReference>
<proteinExistence type="inferred from homology"/>
<dbReference type="Pfam" id="PF00005">
    <property type="entry name" value="ABC_tran"/>
    <property type="match status" value="1"/>
</dbReference>
<dbReference type="Gene3D" id="2.70.50.60">
    <property type="entry name" value="abc- transporter (atp binding component) like domain"/>
    <property type="match status" value="1"/>
</dbReference>
<sequence length="472" mass="52066">MDDLAISVHNVSKCFRRYQHPTDRLKELLFPSQKKYAEFWALRNVSLEVPRGQTLGIVGRNGSGKSTLLQIIVGTLMPTSGNLQVNGRISALLELGSGFNPEFTGRQNVFFSGQLLGLTKPEIEERFDDIAGFADIGDFIDQPAKTYSSGMFVRLAFAVATSVDPDILVVDEALAVGDEAFQRRCFSRIAALQSQGSTTLFVSHSASKVVELCDRALLLDHGEALLAHEPKFTIDRYHKLIYAPPDRLESFRQEIRNTPDLPPDLPQPLAAEPSPSPTDTGEGTQSPLDEDFYDPNLIPKNTISYIPRGAKILNPHIETPAGRIVNHLTGRKDYVYTYQVTFYKTAYRVRFGMLVKTVSGLELGGASFTAASQEIERVDPNTTIEVRFDFRCLLNPGAYFLNAGVSGTVDGQFTYLARGIDIAMFRVRPESDSFASGIVDLLVNPHLNLLTDESVPRPGEGFPSDSARVESL</sequence>
<gene>
    <name evidence="7" type="ORF">NEA10_01980</name>
</gene>
<feature type="compositionally biased region" description="Polar residues" evidence="5">
    <location>
        <begin position="277"/>
        <end position="287"/>
    </location>
</feature>
<dbReference type="GO" id="GO:0005524">
    <property type="term" value="F:ATP binding"/>
    <property type="evidence" value="ECO:0007669"/>
    <property type="project" value="UniProtKB-KW"/>
</dbReference>
<dbReference type="PROSITE" id="PS50893">
    <property type="entry name" value="ABC_TRANSPORTER_2"/>
    <property type="match status" value="1"/>
</dbReference>
<evidence type="ECO:0000259" key="6">
    <source>
        <dbReference type="PROSITE" id="PS50893"/>
    </source>
</evidence>
<evidence type="ECO:0000256" key="3">
    <source>
        <dbReference type="ARBA" id="ARBA00022741"/>
    </source>
</evidence>
<dbReference type="PANTHER" id="PTHR46743">
    <property type="entry name" value="TEICHOIC ACIDS EXPORT ATP-BINDING PROTEIN TAGH"/>
    <property type="match status" value="1"/>
</dbReference>
<accession>A0ABY5AWE8</accession>
<dbReference type="CDD" id="cd03220">
    <property type="entry name" value="ABC_KpsT_Wzt"/>
    <property type="match status" value="1"/>
</dbReference>
<dbReference type="PANTHER" id="PTHR46743:SF2">
    <property type="entry name" value="TEICHOIC ACIDS EXPORT ATP-BINDING PROTEIN TAGH"/>
    <property type="match status" value="1"/>
</dbReference>
<dbReference type="SMART" id="SM00382">
    <property type="entry name" value="AAA"/>
    <property type="match status" value="1"/>
</dbReference>
<keyword evidence="2" id="KW-0813">Transport</keyword>
<dbReference type="InterPro" id="IPR003439">
    <property type="entry name" value="ABC_transporter-like_ATP-bd"/>
</dbReference>
<comment type="similarity">
    <text evidence="1">Belongs to the ABC transporter superfamily.</text>
</comment>
<feature type="region of interest" description="Disordered" evidence="5">
    <location>
        <begin position="256"/>
        <end position="292"/>
    </location>
</feature>
<dbReference type="EMBL" id="CP098611">
    <property type="protein sequence ID" value="USR93081.1"/>
    <property type="molecule type" value="Genomic_DNA"/>
</dbReference>
<dbReference type="Proteomes" id="UP001056708">
    <property type="component" value="Chromosome"/>
</dbReference>
<dbReference type="InterPro" id="IPR027417">
    <property type="entry name" value="P-loop_NTPase"/>
</dbReference>
<evidence type="ECO:0000313" key="7">
    <source>
        <dbReference type="EMBL" id="USR93081.1"/>
    </source>
</evidence>
<feature type="domain" description="ABC transporter" evidence="6">
    <location>
        <begin position="23"/>
        <end position="246"/>
    </location>
</feature>
<dbReference type="RefSeq" id="WP_252665260.1">
    <property type="nucleotide sequence ID" value="NZ_CP098611.1"/>
</dbReference>
<evidence type="ECO:0000256" key="4">
    <source>
        <dbReference type="ARBA" id="ARBA00022840"/>
    </source>
</evidence>
<reference evidence="7" key="1">
    <citation type="submission" date="2022-06" db="EMBL/GenBank/DDBJ databases">
        <title>Genome sequence of Phormidium yuhuli AB48 isolated from an industrial photobioreactor environment.</title>
        <authorList>
            <person name="Qiu Y."/>
            <person name="Noonan A.J.C."/>
            <person name="Dofher K."/>
            <person name="Koch M."/>
            <person name="Kieft B."/>
            <person name="Lin X."/>
            <person name="Ziels R.M."/>
            <person name="Hallam S.J."/>
        </authorList>
    </citation>
    <scope>NUCLEOTIDE SEQUENCE</scope>
    <source>
        <strain evidence="7">AB48</strain>
    </source>
</reference>
<protein>
    <submittedName>
        <fullName evidence="7">ABC transporter ATP-binding protein</fullName>
    </submittedName>
</protein>
<organism evidence="7 8">
    <name type="scientific">Phormidium yuhuli AB48</name>
    <dbReference type="NCBI Taxonomy" id="2940671"/>
    <lineage>
        <taxon>Bacteria</taxon>
        <taxon>Bacillati</taxon>
        <taxon>Cyanobacteriota</taxon>
        <taxon>Cyanophyceae</taxon>
        <taxon>Oscillatoriophycideae</taxon>
        <taxon>Oscillatoriales</taxon>
        <taxon>Oscillatoriaceae</taxon>
        <taxon>Phormidium</taxon>
        <taxon>Phormidium yuhuli</taxon>
    </lineage>
</organism>
<dbReference type="InterPro" id="IPR050683">
    <property type="entry name" value="Bact_Polysacc_Export_ATP-bd"/>
</dbReference>
<dbReference type="InterPro" id="IPR029439">
    <property type="entry name" value="Wzt_C"/>
</dbReference>
<keyword evidence="3" id="KW-0547">Nucleotide-binding</keyword>
<dbReference type="Gene3D" id="3.40.50.300">
    <property type="entry name" value="P-loop containing nucleotide triphosphate hydrolases"/>
    <property type="match status" value="1"/>
</dbReference>